<proteinExistence type="predicted"/>
<dbReference type="CDD" id="cd00093">
    <property type="entry name" value="HTH_XRE"/>
    <property type="match status" value="1"/>
</dbReference>
<sequence>MNKLMTETEDRCRACGGEVSARIYEHNQKVGRWKVTDRSGVVPQCNECNEPQLTLDDLEGYQLRAVKTAMCDGHVEGEVIRYARKALGLTQKELAAILGYAHETVSRWENNKEELPRSASQALIGILMRAIDGEDPQDILESVEHPSTRSPSEAIEVIVPLRRAC</sequence>
<evidence type="ECO:0000259" key="1">
    <source>
        <dbReference type="PROSITE" id="PS50943"/>
    </source>
</evidence>
<dbReference type="InterPro" id="IPR010982">
    <property type="entry name" value="Lambda_DNA-bd_dom_sf"/>
</dbReference>
<dbReference type="InterPro" id="IPR001387">
    <property type="entry name" value="Cro/C1-type_HTH"/>
</dbReference>
<dbReference type="EMBL" id="CP012672">
    <property type="protein sequence ID" value="AUX28082.1"/>
    <property type="molecule type" value="Genomic_DNA"/>
</dbReference>
<reference evidence="2 3" key="1">
    <citation type="submission" date="2015-09" db="EMBL/GenBank/DDBJ databases">
        <title>Sorangium comparison.</title>
        <authorList>
            <person name="Zaburannyi N."/>
            <person name="Bunk B."/>
            <person name="Overmann J."/>
            <person name="Mueller R."/>
        </authorList>
    </citation>
    <scope>NUCLEOTIDE SEQUENCE [LARGE SCALE GENOMIC DNA]</scope>
    <source>
        <strain evidence="2 3">So ce836</strain>
    </source>
</reference>
<gene>
    <name evidence="2" type="ORF">SOCE836_001500</name>
</gene>
<dbReference type="PROSITE" id="PS50943">
    <property type="entry name" value="HTH_CROC1"/>
    <property type="match status" value="1"/>
</dbReference>
<evidence type="ECO:0000313" key="3">
    <source>
        <dbReference type="Proteomes" id="UP000295497"/>
    </source>
</evidence>
<dbReference type="SMART" id="SM00530">
    <property type="entry name" value="HTH_XRE"/>
    <property type="match status" value="1"/>
</dbReference>
<dbReference type="Pfam" id="PF01381">
    <property type="entry name" value="HTH_3"/>
    <property type="match status" value="1"/>
</dbReference>
<organism evidence="2 3">
    <name type="scientific">Sorangium cellulosum</name>
    <name type="common">Polyangium cellulosum</name>
    <dbReference type="NCBI Taxonomy" id="56"/>
    <lineage>
        <taxon>Bacteria</taxon>
        <taxon>Pseudomonadati</taxon>
        <taxon>Myxococcota</taxon>
        <taxon>Polyangia</taxon>
        <taxon>Polyangiales</taxon>
        <taxon>Polyangiaceae</taxon>
        <taxon>Sorangium</taxon>
    </lineage>
</organism>
<evidence type="ECO:0000313" key="2">
    <source>
        <dbReference type="EMBL" id="AUX28082.1"/>
    </source>
</evidence>
<dbReference type="AlphaFoldDB" id="A0A4V0NF14"/>
<dbReference type="Proteomes" id="UP000295497">
    <property type="component" value="Chromosome"/>
</dbReference>
<dbReference type="SUPFAM" id="SSF47413">
    <property type="entry name" value="lambda repressor-like DNA-binding domains"/>
    <property type="match status" value="1"/>
</dbReference>
<feature type="domain" description="HTH cro/C1-type" evidence="1">
    <location>
        <begin position="80"/>
        <end position="139"/>
    </location>
</feature>
<accession>A0A4V0NF14</accession>
<dbReference type="GO" id="GO:0003677">
    <property type="term" value="F:DNA binding"/>
    <property type="evidence" value="ECO:0007669"/>
    <property type="project" value="InterPro"/>
</dbReference>
<name>A0A4V0NF14_SORCE</name>
<protein>
    <recommendedName>
        <fullName evidence="1">HTH cro/C1-type domain-containing protein</fullName>
    </recommendedName>
</protein>
<dbReference type="Gene3D" id="1.10.260.40">
    <property type="entry name" value="lambda repressor-like DNA-binding domains"/>
    <property type="match status" value="1"/>
</dbReference>